<dbReference type="Gene3D" id="1.10.10.10">
    <property type="entry name" value="Winged helix-like DNA-binding domain superfamily/Winged helix DNA-binding domain"/>
    <property type="match status" value="1"/>
</dbReference>
<dbReference type="Gene3D" id="1.10.10.60">
    <property type="entry name" value="Homeodomain-like"/>
    <property type="match status" value="1"/>
</dbReference>
<dbReference type="Gene3D" id="3.30.420.10">
    <property type="entry name" value="Ribonuclease H-like superfamily/Ribonuclease H"/>
    <property type="match status" value="1"/>
</dbReference>
<proteinExistence type="predicted"/>
<dbReference type="AlphaFoldDB" id="A0A816ME94"/>
<reference evidence="2" key="1">
    <citation type="submission" date="2021-02" db="EMBL/GenBank/DDBJ databases">
        <authorList>
            <person name="Nowell W R."/>
        </authorList>
    </citation>
    <scope>NUCLEOTIDE SEQUENCE</scope>
</reference>
<dbReference type="InterPro" id="IPR025898">
    <property type="entry name" value="Tc3_transposase_DNA-bd_dom"/>
</dbReference>
<sequence>MPREIQLTESERKLILALHKKNISHREISRKINRSKTVVTNFLKYPLKYGSIKRTGKRKKVDERTKRLIIRTASNKTIYCANIVNDLCLKMSRWTINRVIKSSNILKKMKKQHSPALTTAHKDLRFSWAKDHMTWNNEWHKVVWSDEKKFNLDGPDGFSYYWHDLLKEEEIFSTRPLGGGSVIILASFAWGGKSSMLCRRTDELKSISRGVEKASH</sequence>
<evidence type="ECO:0000259" key="1">
    <source>
        <dbReference type="Pfam" id="PF11427"/>
    </source>
</evidence>
<dbReference type="Proteomes" id="UP000663866">
    <property type="component" value="Unassembled WGS sequence"/>
</dbReference>
<dbReference type="InterPro" id="IPR009057">
    <property type="entry name" value="Homeodomain-like_sf"/>
</dbReference>
<dbReference type="EMBL" id="CAJNRG010000106">
    <property type="protein sequence ID" value="CAF1978298.1"/>
    <property type="molecule type" value="Genomic_DNA"/>
</dbReference>
<evidence type="ECO:0000313" key="4">
    <source>
        <dbReference type="Proteomes" id="UP000663866"/>
    </source>
</evidence>
<protein>
    <recommendedName>
        <fullName evidence="1">Tc3 transposase DNA binding domain-containing protein</fullName>
    </recommendedName>
</protein>
<dbReference type="Pfam" id="PF11427">
    <property type="entry name" value="HTH_Tnp_Tc3_1"/>
    <property type="match status" value="1"/>
</dbReference>
<comment type="caution">
    <text evidence="2">The sequence shown here is derived from an EMBL/GenBank/DDBJ whole genome shotgun (WGS) entry which is preliminary data.</text>
</comment>
<accession>A0A816ME94</accession>
<name>A0A816ME94_9BILA</name>
<dbReference type="EMBL" id="CAJOBG010002613">
    <property type="protein sequence ID" value="CAF4017757.1"/>
    <property type="molecule type" value="Genomic_DNA"/>
</dbReference>
<evidence type="ECO:0000313" key="5">
    <source>
        <dbReference type="Proteomes" id="UP000663887"/>
    </source>
</evidence>
<dbReference type="GO" id="GO:0003677">
    <property type="term" value="F:DNA binding"/>
    <property type="evidence" value="ECO:0007669"/>
    <property type="project" value="InterPro"/>
</dbReference>
<keyword evidence="4" id="KW-1185">Reference proteome</keyword>
<dbReference type="InterPro" id="IPR036397">
    <property type="entry name" value="RNaseH_sf"/>
</dbReference>
<organism evidence="2 5">
    <name type="scientific">Rotaria magnacalcarata</name>
    <dbReference type="NCBI Taxonomy" id="392030"/>
    <lineage>
        <taxon>Eukaryota</taxon>
        <taxon>Metazoa</taxon>
        <taxon>Spiralia</taxon>
        <taxon>Gnathifera</taxon>
        <taxon>Rotifera</taxon>
        <taxon>Eurotatoria</taxon>
        <taxon>Bdelloidea</taxon>
        <taxon>Philodinida</taxon>
        <taxon>Philodinidae</taxon>
        <taxon>Rotaria</taxon>
    </lineage>
</organism>
<dbReference type="InterPro" id="IPR036388">
    <property type="entry name" value="WH-like_DNA-bd_sf"/>
</dbReference>
<feature type="domain" description="Tc3 transposase DNA binding" evidence="1">
    <location>
        <begin position="7"/>
        <end position="51"/>
    </location>
</feature>
<dbReference type="SUPFAM" id="SSF46689">
    <property type="entry name" value="Homeodomain-like"/>
    <property type="match status" value="1"/>
</dbReference>
<evidence type="ECO:0000313" key="3">
    <source>
        <dbReference type="EMBL" id="CAF4017757.1"/>
    </source>
</evidence>
<gene>
    <name evidence="3" type="ORF">OVN521_LOCUS16009</name>
    <name evidence="2" type="ORF">XDN619_LOCUS2237</name>
</gene>
<dbReference type="Proteomes" id="UP000663887">
    <property type="component" value="Unassembled WGS sequence"/>
</dbReference>
<evidence type="ECO:0000313" key="2">
    <source>
        <dbReference type="EMBL" id="CAF1978298.1"/>
    </source>
</evidence>